<gene>
    <name evidence="2" type="ORF">UFOPK3789_00326</name>
</gene>
<accession>A0A6J7JQC4</accession>
<evidence type="ECO:0000313" key="2">
    <source>
        <dbReference type="EMBL" id="CAB4945173.1"/>
    </source>
</evidence>
<protein>
    <submittedName>
        <fullName evidence="2">Unannotated protein</fullName>
    </submittedName>
</protein>
<sequence>MDVSERLKRLRAEFSVGAEQLAFMEDDTAEKRLRSLMAETPIAEFEAREATRHSSALAEYQIELASSIKELELEQDSLLDRLAGELSPSDKTPSEKTPLEKTPSENAGVKSE</sequence>
<feature type="region of interest" description="Disordered" evidence="1">
    <location>
        <begin position="80"/>
        <end position="112"/>
    </location>
</feature>
<feature type="compositionally biased region" description="Basic and acidic residues" evidence="1">
    <location>
        <begin position="92"/>
        <end position="103"/>
    </location>
</feature>
<proteinExistence type="predicted"/>
<dbReference type="AlphaFoldDB" id="A0A6J7JQC4"/>
<evidence type="ECO:0000256" key="1">
    <source>
        <dbReference type="SAM" id="MobiDB-lite"/>
    </source>
</evidence>
<dbReference type="EMBL" id="CAFBNL010000011">
    <property type="protein sequence ID" value="CAB4945173.1"/>
    <property type="molecule type" value="Genomic_DNA"/>
</dbReference>
<name>A0A6J7JQC4_9ZZZZ</name>
<reference evidence="2" key="1">
    <citation type="submission" date="2020-05" db="EMBL/GenBank/DDBJ databases">
        <authorList>
            <person name="Chiriac C."/>
            <person name="Salcher M."/>
            <person name="Ghai R."/>
            <person name="Kavagutti S V."/>
        </authorList>
    </citation>
    <scope>NUCLEOTIDE SEQUENCE</scope>
</reference>
<organism evidence="2">
    <name type="scientific">freshwater metagenome</name>
    <dbReference type="NCBI Taxonomy" id="449393"/>
    <lineage>
        <taxon>unclassified sequences</taxon>
        <taxon>metagenomes</taxon>
        <taxon>ecological metagenomes</taxon>
    </lineage>
</organism>